<name>A0A8T2T9A6_CERRI</name>
<keyword evidence="2" id="KW-1185">Reference proteome</keyword>
<dbReference type="AlphaFoldDB" id="A0A8T2T9A6"/>
<gene>
    <name evidence="1" type="ORF">KP509_15G049300</name>
</gene>
<comment type="caution">
    <text evidence="1">The sequence shown here is derived from an EMBL/GenBank/DDBJ whole genome shotgun (WGS) entry which is preliminary data.</text>
</comment>
<sequence length="113" mass="12765">MLYLLEDVHAITYLLRLTTVHDVYEEVTWSTSGKHVHKFTPLEAQAQGFEDSTTSEYTLCLWTKVRISLNHYICLSKALSFVVTVGISCTSSSDRHRALLKLSLNSAPTEICE</sequence>
<dbReference type="EMBL" id="CM035420">
    <property type="protein sequence ID" value="KAH7404903.1"/>
    <property type="molecule type" value="Genomic_DNA"/>
</dbReference>
<proteinExistence type="predicted"/>
<protein>
    <submittedName>
        <fullName evidence="1">Uncharacterized protein</fullName>
    </submittedName>
</protein>
<evidence type="ECO:0000313" key="1">
    <source>
        <dbReference type="EMBL" id="KAH7404903.1"/>
    </source>
</evidence>
<evidence type="ECO:0000313" key="2">
    <source>
        <dbReference type="Proteomes" id="UP000825935"/>
    </source>
</evidence>
<accession>A0A8T2T9A6</accession>
<dbReference type="Proteomes" id="UP000825935">
    <property type="component" value="Chromosome 15"/>
</dbReference>
<organism evidence="1 2">
    <name type="scientific">Ceratopteris richardii</name>
    <name type="common">Triangle waterfern</name>
    <dbReference type="NCBI Taxonomy" id="49495"/>
    <lineage>
        <taxon>Eukaryota</taxon>
        <taxon>Viridiplantae</taxon>
        <taxon>Streptophyta</taxon>
        <taxon>Embryophyta</taxon>
        <taxon>Tracheophyta</taxon>
        <taxon>Polypodiopsida</taxon>
        <taxon>Polypodiidae</taxon>
        <taxon>Polypodiales</taxon>
        <taxon>Pteridineae</taxon>
        <taxon>Pteridaceae</taxon>
        <taxon>Parkerioideae</taxon>
        <taxon>Ceratopteris</taxon>
    </lineage>
</organism>
<reference evidence="1" key="1">
    <citation type="submission" date="2021-08" db="EMBL/GenBank/DDBJ databases">
        <title>WGS assembly of Ceratopteris richardii.</title>
        <authorList>
            <person name="Marchant D.B."/>
            <person name="Chen G."/>
            <person name="Jenkins J."/>
            <person name="Shu S."/>
            <person name="Leebens-Mack J."/>
            <person name="Grimwood J."/>
            <person name="Schmutz J."/>
            <person name="Soltis P."/>
            <person name="Soltis D."/>
            <person name="Chen Z.-H."/>
        </authorList>
    </citation>
    <scope>NUCLEOTIDE SEQUENCE</scope>
    <source>
        <strain evidence="1">Whitten #5841</strain>
        <tissue evidence="1">Leaf</tissue>
    </source>
</reference>